<dbReference type="RefSeq" id="WP_185053635.1">
    <property type="nucleotide sequence ID" value="NZ_BAABIX010000008.1"/>
</dbReference>
<dbReference type="Proteomes" id="UP000578449">
    <property type="component" value="Unassembled WGS sequence"/>
</dbReference>
<dbReference type="PANTHER" id="PTHR10098">
    <property type="entry name" value="RAPSYN-RELATED"/>
    <property type="match status" value="1"/>
</dbReference>
<dbReference type="InterPro" id="IPR024983">
    <property type="entry name" value="CHAT_dom"/>
</dbReference>
<evidence type="ECO:0000313" key="3">
    <source>
        <dbReference type="Proteomes" id="UP000578449"/>
    </source>
</evidence>
<reference evidence="2 3" key="1">
    <citation type="submission" date="2020-08" db="EMBL/GenBank/DDBJ databases">
        <title>Genomic Encyclopedia of Type Strains, Phase IV (KMG-IV): sequencing the most valuable type-strain genomes for metagenomic binning, comparative biology and taxonomic classification.</title>
        <authorList>
            <person name="Goeker M."/>
        </authorList>
    </citation>
    <scope>NUCLEOTIDE SEQUENCE [LARGE SCALE GENOMIC DNA]</scope>
    <source>
        <strain evidence="2 3">DSM 45615</strain>
    </source>
</reference>
<protein>
    <submittedName>
        <fullName evidence="2">Tetratricopeptide (TPR) repeat protein</fullName>
    </submittedName>
</protein>
<comment type="caution">
    <text evidence="2">The sequence shown here is derived from an EMBL/GenBank/DDBJ whole genome shotgun (WGS) entry which is preliminary data.</text>
</comment>
<evidence type="ECO:0000313" key="2">
    <source>
        <dbReference type="EMBL" id="MBB5136763.1"/>
    </source>
</evidence>
<evidence type="ECO:0000259" key="1">
    <source>
        <dbReference type="Pfam" id="PF12770"/>
    </source>
</evidence>
<feature type="domain" description="CHAT" evidence="1">
    <location>
        <begin position="570"/>
        <end position="877"/>
    </location>
</feature>
<dbReference type="Pfam" id="PF12770">
    <property type="entry name" value="CHAT"/>
    <property type="match status" value="1"/>
</dbReference>
<dbReference type="Gene3D" id="1.25.40.10">
    <property type="entry name" value="Tetratricopeptide repeat domain"/>
    <property type="match status" value="1"/>
</dbReference>
<dbReference type="EMBL" id="JACHGN010000015">
    <property type="protein sequence ID" value="MBB5136763.1"/>
    <property type="molecule type" value="Genomic_DNA"/>
</dbReference>
<accession>A0A840PFN7</accession>
<name>A0A840PFN7_9ACTN</name>
<gene>
    <name evidence="2" type="ORF">HNP84_006514</name>
</gene>
<dbReference type="AlphaFoldDB" id="A0A840PFN7"/>
<proteinExistence type="predicted"/>
<sequence>MIFRRRRKPTEDWIVAQVAEALEVVARAKAGGQVEAGRLVWAWTWLAEAHPDPVVGRVRLAEALLARADPGDAEAALGHLTAALESAAPKDRLPLLDNLWRVRLQLFQSDGDLALLTAAISDVRRAAAEPQSPEERAERLGYLGRMHRWRYQETGHEADLEGALQALVQAELLVTDSPARLPYLGDIAALLLDRFERKQIIDDLERAIDILESLTALATDEPSLATWLANLANALHHRVEISQSAEDSARAVGAADRAFRLAQGTRDRSVAACNLAAALIDRHQYGDGGVNDLDEAIVLCADAIEGAGELRPLARQVLGVAYGLRFEARHDEGDLRQAIELRQTSLDELGADSPARMPLLLDLGRCLRHRHQLRQDPADLARGLAALREVVGRGMETHRGAALKAAELLVDWLAERGAWAEAAEPARIWSAALAAQFGAQVTVQHKARYLHVDQQMPGRVGVVLAHAGDAEAAAVAMERGRTQLFADTLGDGEGVTFARIAEAARDTPLVYLTSSPWGGLALAVVDGEVRVRHLPDLTEEALSDWSSGLYWARARRAGDPERWRDVLDWTCEWLWTACVRDVLEVVGEPEELVLIPCGPLTTLPLHAAWTPDPTAPTGRCYALDRKLITYAPGARMLHRARTAAAAATADPLVTIEDPEPVANPLPFARAETGAAGALWPQAVSLRGDDVTRDAVRDVLPGAGVIHFAGHGRADIVEPARSGLGLAGGELLAMDDLAGMPLRARLAVLSACETAVPGLDIPDEVIGLPTAMLQAGAAGVIGSLWAVPDVSSALLMIMFYRGWRLDGLSPAAALRAAQRTVRDTSAKGWVELFEPLLDGDGWLPAEVAEMCWEQVILADPGELVYASPSGWASFAFTGA</sequence>
<dbReference type="PANTHER" id="PTHR10098:SF108">
    <property type="entry name" value="TETRATRICOPEPTIDE REPEAT PROTEIN 28"/>
    <property type="match status" value="1"/>
</dbReference>
<organism evidence="2 3">
    <name type="scientific">Thermocatellispora tengchongensis</name>
    <dbReference type="NCBI Taxonomy" id="1073253"/>
    <lineage>
        <taxon>Bacteria</taxon>
        <taxon>Bacillati</taxon>
        <taxon>Actinomycetota</taxon>
        <taxon>Actinomycetes</taxon>
        <taxon>Streptosporangiales</taxon>
        <taxon>Streptosporangiaceae</taxon>
        <taxon>Thermocatellispora</taxon>
    </lineage>
</organism>
<dbReference type="InterPro" id="IPR011990">
    <property type="entry name" value="TPR-like_helical_dom_sf"/>
</dbReference>
<keyword evidence="3" id="KW-1185">Reference proteome</keyword>